<proteinExistence type="predicted"/>
<protein>
    <submittedName>
        <fullName evidence="1">Uncharacterized protein</fullName>
    </submittedName>
</protein>
<organism evidence="1">
    <name type="scientific">Arundo donax</name>
    <name type="common">Giant reed</name>
    <name type="synonym">Donax arundinaceus</name>
    <dbReference type="NCBI Taxonomy" id="35708"/>
    <lineage>
        <taxon>Eukaryota</taxon>
        <taxon>Viridiplantae</taxon>
        <taxon>Streptophyta</taxon>
        <taxon>Embryophyta</taxon>
        <taxon>Tracheophyta</taxon>
        <taxon>Spermatophyta</taxon>
        <taxon>Magnoliopsida</taxon>
        <taxon>Liliopsida</taxon>
        <taxon>Poales</taxon>
        <taxon>Poaceae</taxon>
        <taxon>PACMAD clade</taxon>
        <taxon>Arundinoideae</taxon>
        <taxon>Arundineae</taxon>
        <taxon>Arundo</taxon>
    </lineage>
</organism>
<reference evidence="1" key="1">
    <citation type="submission" date="2014-09" db="EMBL/GenBank/DDBJ databases">
        <authorList>
            <person name="Magalhaes I.L.F."/>
            <person name="Oliveira U."/>
            <person name="Santos F.R."/>
            <person name="Vidigal T.H.D.A."/>
            <person name="Brescovit A.D."/>
            <person name="Santos A.J."/>
        </authorList>
    </citation>
    <scope>NUCLEOTIDE SEQUENCE</scope>
    <source>
        <tissue evidence="1">Shoot tissue taken approximately 20 cm above the soil surface</tissue>
    </source>
</reference>
<reference evidence="1" key="2">
    <citation type="journal article" date="2015" name="Data Brief">
        <title>Shoot transcriptome of the giant reed, Arundo donax.</title>
        <authorList>
            <person name="Barrero R.A."/>
            <person name="Guerrero F.D."/>
            <person name="Moolhuijzen P."/>
            <person name="Goolsby J.A."/>
            <person name="Tidwell J."/>
            <person name="Bellgard S.E."/>
            <person name="Bellgard M.I."/>
        </authorList>
    </citation>
    <scope>NUCLEOTIDE SEQUENCE</scope>
    <source>
        <tissue evidence="1">Shoot tissue taken approximately 20 cm above the soil surface</tissue>
    </source>
</reference>
<name>A0A0A9S3Y2_ARUDO</name>
<accession>A0A0A9S3Y2</accession>
<sequence length="94" mass="11267">MKSRRRRNFSLSMRQFITIVYERILQKPSAKFHISCTLQQSISYRDSTLMVPPYLDSCFSSEREMVIGANNSFRTEFTPRFTHITNLNRERKRI</sequence>
<evidence type="ECO:0000313" key="1">
    <source>
        <dbReference type="EMBL" id="JAD96423.1"/>
    </source>
</evidence>
<dbReference type="AlphaFoldDB" id="A0A0A9S3Y2"/>
<dbReference type="EMBL" id="GBRH01201472">
    <property type="protein sequence ID" value="JAD96423.1"/>
    <property type="molecule type" value="Transcribed_RNA"/>
</dbReference>